<evidence type="ECO:0000313" key="2">
    <source>
        <dbReference type="Proteomes" id="UP000321204"/>
    </source>
</evidence>
<evidence type="ECO:0000313" key="1">
    <source>
        <dbReference type="EMBL" id="QEC58599.1"/>
    </source>
</evidence>
<protein>
    <submittedName>
        <fullName evidence="1">Uncharacterized protein</fullName>
    </submittedName>
</protein>
<dbReference type="Proteomes" id="UP000321204">
    <property type="component" value="Chromosome"/>
</dbReference>
<dbReference type="RefSeq" id="WP_146792066.1">
    <property type="nucleotide sequence ID" value="NZ_CP042433.1"/>
</dbReference>
<reference evidence="1 2" key="1">
    <citation type="journal article" date="2015" name="Int. J. Syst. Evol. Microbiol.">
        <title>Flavisolibacter ginsenosidimutans sp. nov., with ginsenoside-converting activity isolated from soil used for cultivating ginseng.</title>
        <authorList>
            <person name="Zhao Y."/>
            <person name="Liu Q."/>
            <person name="Kang M.S."/>
            <person name="Jin F."/>
            <person name="Yu H."/>
            <person name="Im W.T."/>
        </authorList>
    </citation>
    <scope>NUCLEOTIDE SEQUENCE [LARGE SCALE GENOMIC DNA]</scope>
    <source>
        <strain evidence="1 2">Gsoil 636</strain>
    </source>
</reference>
<gene>
    <name evidence="1" type="ORF">FSB75_21680</name>
</gene>
<dbReference type="KEGG" id="fgg:FSB75_21680"/>
<dbReference type="InterPro" id="IPR038475">
    <property type="entry name" value="RecG_C_sf"/>
</dbReference>
<organism evidence="1 2">
    <name type="scientific">Flavisolibacter ginsenosidimutans</name>
    <dbReference type="NCBI Taxonomy" id="661481"/>
    <lineage>
        <taxon>Bacteria</taxon>
        <taxon>Pseudomonadati</taxon>
        <taxon>Bacteroidota</taxon>
        <taxon>Chitinophagia</taxon>
        <taxon>Chitinophagales</taxon>
        <taxon>Chitinophagaceae</taxon>
        <taxon>Flavisolibacter</taxon>
    </lineage>
</organism>
<keyword evidence="2" id="KW-1185">Reference proteome</keyword>
<name>A0A5B8UQS8_9BACT</name>
<proteinExistence type="predicted"/>
<dbReference type="Pfam" id="PF13749">
    <property type="entry name" value="HATPase_c_4"/>
    <property type="match status" value="1"/>
</dbReference>
<dbReference type="AlphaFoldDB" id="A0A5B8UQS8"/>
<sequence>MEISNPGRLLPSKKIDRLIRTTPESRNEILAQAFRRYNICEERGSALKKQ</sequence>
<dbReference type="OrthoDB" id="613884at2"/>
<dbReference type="Gene3D" id="3.30.565.60">
    <property type="match status" value="1"/>
</dbReference>
<dbReference type="EMBL" id="CP042433">
    <property type="protein sequence ID" value="QEC58599.1"/>
    <property type="molecule type" value="Genomic_DNA"/>
</dbReference>
<accession>A0A5B8UQS8</accession>